<dbReference type="InterPro" id="IPR002033">
    <property type="entry name" value="TatC"/>
</dbReference>
<feature type="transmembrane region" description="Helical" evidence="5">
    <location>
        <begin position="88"/>
        <end position="113"/>
    </location>
</feature>
<evidence type="ECO:0000256" key="5">
    <source>
        <dbReference type="HAMAP-Rule" id="MF_00902"/>
    </source>
</evidence>
<protein>
    <recommendedName>
        <fullName evidence="5">Sec-independent protein translocase protein TatC</fullName>
    </recommendedName>
</protein>
<dbReference type="GO" id="GO:0043953">
    <property type="term" value="P:protein transport by the Tat complex"/>
    <property type="evidence" value="ECO:0007669"/>
    <property type="project" value="UniProtKB-UniRule"/>
</dbReference>
<comment type="function">
    <text evidence="5">Part of the twin-arginine translocation (Tat) system that transports large folded proteins containing a characteristic twin-arginine motif in their signal peptide across membranes.</text>
</comment>
<dbReference type="PANTHER" id="PTHR30371">
    <property type="entry name" value="SEC-INDEPENDENT PROTEIN TRANSLOCASE PROTEIN TATC"/>
    <property type="match status" value="1"/>
</dbReference>
<keyword evidence="5" id="KW-1003">Cell membrane</keyword>
<feature type="transmembrane region" description="Helical" evidence="5">
    <location>
        <begin position="125"/>
        <end position="152"/>
    </location>
</feature>
<dbReference type="HAMAP" id="MF_00902">
    <property type="entry name" value="TatC"/>
    <property type="match status" value="1"/>
</dbReference>
<keyword evidence="7" id="KW-1185">Reference proteome</keyword>
<comment type="subunit">
    <text evidence="5">Forms a complex with TatA.</text>
</comment>
<dbReference type="GO" id="GO:0065002">
    <property type="term" value="P:intracellular protein transmembrane transport"/>
    <property type="evidence" value="ECO:0007669"/>
    <property type="project" value="TreeGrafter"/>
</dbReference>
<evidence type="ECO:0000313" key="6">
    <source>
        <dbReference type="EMBL" id="OAN46853.1"/>
    </source>
</evidence>
<evidence type="ECO:0000256" key="4">
    <source>
        <dbReference type="ARBA" id="ARBA00023136"/>
    </source>
</evidence>
<dbReference type="STRING" id="1707952.A6A03_11885"/>
<dbReference type="PRINTS" id="PR01840">
    <property type="entry name" value="TATCFAMILY"/>
</dbReference>
<comment type="caution">
    <text evidence="6">The sequence shown here is derived from an EMBL/GenBank/DDBJ whole genome shotgun (WGS) entry which is preliminary data.</text>
</comment>
<dbReference type="Pfam" id="PF00902">
    <property type="entry name" value="TatC"/>
    <property type="match status" value="1"/>
</dbReference>
<dbReference type="PANTHER" id="PTHR30371:SF0">
    <property type="entry name" value="SEC-INDEPENDENT PROTEIN TRANSLOCASE PROTEIN TATC, CHLOROPLASTIC-RELATED"/>
    <property type="match status" value="1"/>
</dbReference>
<keyword evidence="5" id="KW-0653">Protein transport</keyword>
<keyword evidence="4 5" id="KW-0472">Membrane</keyword>
<feature type="transmembrane region" description="Helical" evidence="5">
    <location>
        <begin position="29"/>
        <end position="48"/>
    </location>
</feature>
<sequence length="268" mass="29418">MTTKPAPAGQADETSMTLVEHLIELRSRIVKAGIGVLIGMVFGFIAVWPQGPIKLIDILILTFAPINDRFAPIQSVGTTEQFTSYMKVALLVGVILAMPVIVYQLLAFIVPGLTESERRLIFRALPFVTFFFLAGIAFGWFVTTPVAIQFLIGFSDSPLIQTQPTLSDFLETVSMLLLINGVVFELPIIIYVLAYLNVTTAKQLASYRRYALVAVVIIAAFITPTGDPVNLMLLALPMYLLYEVGVILARFVPSAQAPRKAKRNVEAP</sequence>
<evidence type="ECO:0000313" key="7">
    <source>
        <dbReference type="Proteomes" id="UP000078287"/>
    </source>
</evidence>
<gene>
    <name evidence="5" type="primary">tatC</name>
    <name evidence="6" type="ORF">A6A03_11885</name>
</gene>
<organism evidence="6 7">
    <name type="scientific">Chloroflexus islandicus</name>
    <dbReference type="NCBI Taxonomy" id="1707952"/>
    <lineage>
        <taxon>Bacteria</taxon>
        <taxon>Bacillati</taxon>
        <taxon>Chloroflexota</taxon>
        <taxon>Chloroflexia</taxon>
        <taxon>Chloroflexales</taxon>
        <taxon>Chloroflexineae</taxon>
        <taxon>Chloroflexaceae</taxon>
        <taxon>Chloroflexus</taxon>
    </lineage>
</organism>
<keyword evidence="3 5" id="KW-1133">Transmembrane helix</keyword>
<feature type="transmembrane region" description="Helical" evidence="5">
    <location>
        <begin position="232"/>
        <end position="253"/>
    </location>
</feature>
<evidence type="ECO:0000256" key="1">
    <source>
        <dbReference type="ARBA" id="ARBA00004141"/>
    </source>
</evidence>
<comment type="subcellular location">
    <subcellularLocation>
        <location evidence="5">Cell membrane</location>
        <topology evidence="5">Multi-pass membrane protein</topology>
    </subcellularLocation>
    <subcellularLocation>
        <location evidence="1">Membrane</location>
        <topology evidence="1">Multi-pass membrane protein</topology>
    </subcellularLocation>
</comment>
<evidence type="ECO:0000256" key="2">
    <source>
        <dbReference type="ARBA" id="ARBA00022692"/>
    </source>
</evidence>
<reference evidence="6 7" key="1">
    <citation type="submission" date="2016-04" db="EMBL/GenBank/DDBJ databases">
        <title>Chloroflexus islandicus sp. nov., a thermophilic filamentous anoxygenic phototrophic bacterium from geyser Strokkur (Iceland).</title>
        <authorList>
            <person name="Gaisin V.A."/>
            <person name="Kalashnikov A.M."/>
            <person name="Sukhacheva M.V."/>
            <person name="Grouzdev D.S."/>
            <person name="Ivanov T.M."/>
            <person name="Kuznetsov B."/>
            <person name="Gorlenko V.M."/>
        </authorList>
    </citation>
    <scope>NUCLEOTIDE SEQUENCE [LARGE SCALE GENOMIC DNA]</scope>
    <source>
        <strain evidence="7">isl-2</strain>
    </source>
</reference>
<feature type="transmembrane region" description="Helical" evidence="5">
    <location>
        <begin position="172"/>
        <end position="198"/>
    </location>
</feature>
<dbReference type="RefSeq" id="WP_066785466.1">
    <property type="nucleotide sequence ID" value="NZ_LWQS01000042.1"/>
</dbReference>
<proteinExistence type="inferred from homology"/>
<keyword evidence="5" id="KW-0811">Translocation</keyword>
<accession>A0A178ME81</accession>
<dbReference type="EMBL" id="LWQS01000042">
    <property type="protein sequence ID" value="OAN46853.1"/>
    <property type="molecule type" value="Genomic_DNA"/>
</dbReference>
<dbReference type="Proteomes" id="UP000078287">
    <property type="component" value="Unassembled WGS sequence"/>
</dbReference>
<keyword evidence="2 5" id="KW-0812">Transmembrane</keyword>
<comment type="similarity">
    <text evidence="5">Belongs to the TatC family.</text>
</comment>
<keyword evidence="5" id="KW-0813">Transport</keyword>
<dbReference type="AlphaFoldDB" id="A0A178ME81"/>
<dbReference type="GO" id="GO:0033281">
    <property type="term" value="C:TAT protein transport complex"/>
    <property type="evidence" value="ECO:0007669"/>
    <property type="project" value="UniProtKB-UniRule"/>
</dbReference>
<dbReference type="GO" id="GO:0009977">
    <property type="term" value="F:proton motive force dependent protein transmembrane transporter activity"/>
    <property type="evidence" value="ECO:0007669"/>
    <property type="project" value="TreeGrafter"/>
</dbReference>
<dbReference type="OrthoDB" id="9777044at2"/>
<name>A0A178ME81_9CHLR</name>
<feature type="transmembrane region" description="Helical" evidence="5">
    <location>
        <begin position="210"/>
        <end position="226"/>
    </location>
</feature>
<evidence type="ECO:0000256" key="3">
    <source>
        <dbReference type="ARBA" id="ARBA00022989"/>
    </source>
</evidence>
<dbReference type="NCBIfam" id="TIGR00945">
    <property type="entry name" value="tatC"/>
    <property type="match status" value="1"/>
</dbReference>